<comment type="caution">
    <text evidence="2">The sequence shown here is derived from an EMBL/GenBank/DDBJ whole genome shotgun (WGS) entry which is preliminary data.</text>
</comment>
<dbReference type="RefSeq" id="WP_056959957.1">
    <property type="nucleotide sequence ID" value="NZ_AYYN01000153.1"/>
</dbReference>
<dbReference type="InterPro" id="IPR010178">
    <property type="entry name" value="Lit"/>
</dbReference>
<evidence type="ECO:0000256" key="1">
    <source>
        <dbReference type="SAM" id="Phobius"/>
    </source>
</evidence>
<feature type="transmembrane region" description="Helical" evidence="1">
    <location>
        <begin position="136"/>
        <end position="156"/>
    </location>
</feature>
<organism evidence="2 3">
    <name type="scientific">Ligilactobacillus murinus DSM 20452 = NBRC 14221</name>
    <dbReference type="NCBI Taxonomy" id="1423772"/>
    <lineage>
        <taxon>Bacteria</taxon>
        <taxon>Bacillati</taxon>
        <taxon>Bacillota</taxon>
        <taxon>Bacilli</taxon>
        <taxon>Lactobacillales</taxon>
        <taxon>Lactobacillaceae</taxon>
        <taxon>Ligilactobacillus</taxon>
    </lineage>
</organism>
<feature type="transmembrane region" description="Helical" evidence="1">
    <location>
        <begin position="12"/>
        <end position="33"/>
    </location>
</feature>
<dbReference type="Proteomes" id="UP000051612">
    <property type="component" value="Unassembled WGS sequence"/>
</dbReference>
<sequence length="215" mass="25344">MGSLNVRYVKEAGVQVLLLLFLVTFCITLTINFHPLYWWFMHHYELYQEVGLTEHGLRENYLSLLAYLNYPWVTELNLSLPISYNGMRHFEDVKRLFFLNYSVLVLTAWPALHYLYDLTLKKRLWILQGKIYGLSLILAGFICFIVVDFEDFFIVFHEVLFRNDDWIFDPNLDPIINALPSEYFLACFGIFVGTFTLSLLSIYIVGKWQLKNVVA</sequence>
<evidence type="ECO:0008006" key="4">
    <source>
        <dbReference type="Google" id="ProtNLM"/>
    </source>
</evidence>
<dbReference type="Pfam" id="PF07314">
    <property type="entry name" value="Lit"/>
    <property type="match status" value="1"/>
</dbReference>
<reference evidence="2 3" key="1">
    <citation type="journal article" date="2015" name="Genome Announc.">
        <title>Expanding the biotechnology potential of lactobacilli through comparative genomics of 213 strains and associated genera.</title>
        <authorList>
            <person name="Sun Z."/>
            <person name="Harris H.M."/>
            <person name="McCann A."/>
            <person name="Guo C."/>
            <person name="Argimon S."/>
            <person name="Zhang W."/>
            <person name="Yang X."/>
            <person name="Jeffery I.B."/>
            <person name="Cooney J.C."/>
            <person name="Kagawa T.F."/>
            <person name="Liu W."/>
            <person name="Song Y."/>
            <person name="Salvetti E."/>
            <person name="Wrobel A."/>
            <person name="Rasinkangas P."/>
            <person name="Parkhill J."/>
            <person name="Rea M.C."/>
            <person name="O'Sullivan O."/>
            <person name="Ritari J."/>
            <person name="Douillard F.P."/>
            <person name="Paul Ross R."/>
            <person name="Yang R."/>
            <person name="Briner A.E."/>
            <person name="Felis G.E."/>
            <person name="de Vos W.M."/>
            <person name="Barrangou R."/>
            <person name="Klaenhammer T.R."/>
            <person name="Caufield P.W."/>
            <person name="Cui Y."/>
            <person name="Zhang H."/>
            <person name="O'Toole P.W."/>
        </authorList>
    </citation>
    <scope>NUCLEOTIDE SEQUENCE [LARGE SCALE GENOMIC DNA]</scope>
    <source>
        <strain evidence="2 3">DSM 20452</strain>
    </source>
</reference>
<evidence type="ECO:0000313" key="3">
    <source>
        <dbReference type="Proteomes" id="UP000051612"/>
    </source>
</evidence>
<protein>
    <recommendedName>
        <fullName evidence="4">TIGR01906 family membrane protein</fullName>
    </recommendedName>
</protein>
<keyword evidence="1" id="KW-1133">Transmembrane helix</keyword>
<feature type="transmembrane region" description="Helical" evidence="1">
    <location>
        <begin position="183"/>
        <end position="205"/>
    </location>
</feature>
<feature type="transmembrane region" description="Helical" evidence="1">
    <location>
        <begin position="96"/>
        <end position="116"/>
    </location>
</feature>
<accession>A0A0R2B844</accession>
<dbReference type="AlphaFoldDB" id="A0A0R2B844"/>
<keyword evidence="1" id="KW-0472">Membrane</keyword>
<keyword evidence="1" id="KW-0812">Transmembrane</keyword>
<dbReference type="PATRIC" id="fig|1423772.3.peg.1311"/>
<proteinExistence type="predicted"/>
<dbReference type="NCBIfam" id="TIGR01906">
    <property type="entry name" value="integ_TIGR01906"/>
    <property type="match status" value="1"/>
</dbReference>
<gene>
    <name evidence="2" type="ORF">FC48_GL001223</name>
</gene>
<dbReference type="EMBL" id="AYYN01000153">
    <property type="protein sequence ID" value="KRM72294.1"/>
    <property type="molecule type" value="Genomic_DNA"/>
</dbReference>
<name>A0A0R2B844_9LACO</name>
<evidence type="ECO:0000313" key="2">
    <source>
        <dbReference type="EMBL" id="KRM72294.1"/>
    </source>
</evidence>